<dbReference type="InterPro" id="IPR031107">
    <property type="entry name" value="Small_HSP"/>
</dbReference>
<gene>
    <name evidence="4" type="ORF">AACH10_11985</name>
</gene>
<proteinExistence type="inferred from homology"/>
<dbReference type="SUPFAM" id="SSF49764">
    <property type="entry name" value="HSP20-like chaperones"/>
    <property type="match status" value="1"/>
</dbReference>
<comment type="similarity">
    <text evidence="1 2">Belongs to the small heat shock protein (HSP20) family.</text>
</comment>
<evidence type="ECO:0000259" key="3">
    <source>
        <dbReference type="PROSITE" id="PS01031"/>
    </source>
</evidence>
<dbReference type="InterPro" id="IPR002068">
    <property type="entry name" value="A-crystallin/Hsp20_dom"/>
</dbReference>
<accession>A0ABU9CJT4</accession>
<keyword evidence="5" id="KW-1185">Reference proteome</keyword>
<dbReference type="Pfam" id="PF00011">
    <property type="entry name" value="HSP20"/>
    <property type="match status" value="1"/>
</dbReference>
<name>A0ABU9CJT4_9BURK</name>
<dbReference type="Gene3D" id="2.60.40.790">
    <property type="match status" value="1"/>
</dbReference>
<protein>
    <submittedName>
        <fullName evidence="4">Hsp20/alpha crystallin family protein</fullName>
    </submittedName>
</protein>
<organism evidence="4 5">
    <name type="scientific">Pseudaquabacterium inlustre</name>
    <dbReference type="NCBI Taxonomy" id="2984192"/>
    <lineage>
        <taxon>Bacteria</taxon>
        <taxon>Pseudomonadati</taxon>
        <taxon>Pseudomonadota</taxon>
        <taxon>Betaproteobacteria</taxon>
        <taxon>Burkholderiales</taxon>
        <taxon>Sphaerotilaceae</taxon>
        <taxon>Pseudaquabacterium</taxon>
    </lineage>
</organism>
<dbReference type="CDD" id="cd06464">
    <property type="entry name" value="ACD_sHsps-like"/>
    <property type="match status" value="1"/>
</dbReference>
<dbReference type="InterPro" id="IPR008978">
    <property type="entry name" value="HSP20-like_chaperone"/>
</dbReference>
<feature type="domain" description="SHSP" evidence="3">
    <location>
        <begin position="34"/>
        <end position="153"/>
    </location>
</feature>
<dbReference type="PROSITE" id="PS01031">
    <property type="entry name" value="SHSP"/>
    <property type="match status" value="1"/>
</dbReference>
<evidence type="ECO:0000313" key="4">
    <source>
        <dbReference type="EMBL" id="MEK8050959.1"/>
    </source>
</evidence>
<dbReference type="Proteomes" id="UP001365405">
    <property type="component" value="Unassembled WGS sequence"/>
</dbReference>
<evidence type="ECO:0000313" key="5">
    <source>
        <dbReference type="Proteomes" id="UP001365405"/>
    </source>
</evidence>
<sequence>MLYRSLFPHDLMNEFGRLQRDLQGAFDGSPAIRGAGRGGYPALNVGATPEAVEILAFAPGLDPATIEVNLERGVLTLEGRRAATLPANANGERAGETRQTVHLQERFDGHFRRVVSLPDDIDAAAVQAAYRDGVLRITVPRRGQTQPRRIPVL</sequence>
<dbReference type="EMBL" id="JBBUTH010000007">
    <property type="protein sequence ID" value="MEK8050959.1"/>
    <property type="molecule type" value="Genomic_DNA"/>
</dbReference>
<dbReference type="RefSeq" id="WP_341410653.1">
    <property type="nucleotide sequence ID" value="NZ_JBBUTH010000007.1"/>
</dbReference>
<dbReference type="PANTHER" id="PTHR11527">
    <property type="entry name" value="HEAT-SHOCK PROTEIN 20 FAMILY MEMBER"/>
    <property type="match status" value="1"/>
</dbReference>
<evidence type="ECO:0000256" key="2">
    <source>
        <dbReference type="RuleBase" id="RU003616"/>
    </source>
</evidence>
<comment type="caution">
    <text evidence="4">The sequence shown here is derived from an EMBL/GenBank/DDBJ whole genome shotgun (WGS) entry which is preliminary data.</text>
</comment>
<reference evidence="4 5" key="1">
    <citation type="submission" date="2024-04" db="EMBL/GenBank/DDBJ databases">
        <title>Novel species of the genus Ideonella isolated from streams.</title>
        <authorList>
            <person name="Lu H."/>
        </authorList>
    </citation>
    <scope>NUCLEOTIDE SEQUENCE [LARGE SCALE GENOMIC DNA]</scope>
    <source>
        <strain evidence="4 5">DXS22W</strain>
    </source>
</reference>
<evidence type="ECO:0000256" key="1">
    <source>
        <dbReference type="PROSITE-ProRule" id="PRU00285"/>
    </source>
</evidence>